<evidence type="ECO:0000313" key="10">
    <source>
        <dbReference type="EMBL" id="MDF1610542.1"/>
    </source>
</evidence>
<dbReference type="Proteomes" id="UP001221302">
    <property type="component" value="Unassembled WGS sequence"/>
</dbReference>
<keyword evidence="1 9" id="KW-0540">Nuclease</keyword>
<dbReference type="PANTHER" id="PTHR43219">
    <property type="entry name" value="CRISPR-ASSOCIATED ENDONUCLEASE CAS1"/>
    <property type="match status" value="1"/>
</dbReference>
<name>A0AAE3NXH7_9BACT</name>
<dbReference type="EMBL" id="JARGDL010000001">
    <property type="protein sequence ID" value="MDF1610542.1"/>
    <property type="molecule type" value="Genomic_DNA"/>
</dbReference>
<keyword evidence="2 9" id="KW-0479">Metal-binding</keyword>
<dbReference type="Gene3D" id="1.20.120.920">
    <property type="entry name" value="CRISPR-associated endonuclease Cas1, C-terminal domain"/>
    <property type="match status" value="1"/>
</dbReference>
<dbReference type="GO" id="GO:0016787">
    <property type="term" value="F:hydrolase activity"/>
    <property type="evidence" value="ECO:0007669"/>
    <property type="project" value="UniProtKB-KW"/>
</dbReference>
<evidence type="ECO:0000256" key="1">
    <source>
        <dbReference type="ARBA" id="ARBA00022722"/>
    </source>
</evidence>
<evidence type="ECO:0000313" key="11">
    <source>
        <dbReference type="Proteomes" id="UP001221302"/>
    </source>
</evidence>
<protein>
    <recommendedName>
        <fullName evidence="9">CRISPR-associated endonuclease Cas1</fullName>
        <ecNumber evidence="9">3.1.-.-</ecNumber>
    </recommendedName>
</protein>
<sequence length="358" mass="42205">MKNNIYIFSNSVLSRKDNSFTLHSLQDTEPQHKIDIYETADENVILPAKKDDVFDKPKHIPAESIEAFYTFGEVRFNTQFFKIASYYSIPVHIFNYYGNYVGSFLPVNNNSSGYIQLLQYETYLSYNKRVFIAKSILESAVKNILFNLKNPFAEDDALLEQISNINSLLEQIHFAETISELLGYEGNVRTIYYKTWPYLIKRETDFYKRIKQPPIGIINSLISFGNSILYGIILNEIYRTRLNPFIGFIHEVGDNKQPLVYDISEIFKPIIVDKVIFRVLNLNIIKDDDFQQTNEGFYLKDDPRKKFVEQFENRLSTVIHHKRLNRRISYRSLIRMECYNLINYLEGKIKNYEPYRAS</sequence>
<feature type="binding site" evidence="9">
    <location>
        <position position="185"/>
    </location>
    <ligand>
        <name>Mn(2+)</name>
        <dbReference type="ChEBI" id="CHEBI:29035"/>
    </ligand>
</feature>
<evidence type="ECO:0000256" key="8">
    <source>
        <dbReference type="ARBA" id="ARBA00023211"/>
    </source>
</evidence>
<comment type="subunit">
    <text evidence="9">Homodimer, forms a heterotetramer with a Cas2 homodimer.</text>
</comment>
<dbReference type="InterPro" id="IPR042211">
    <property type="entry name" value="CRISPR-assoc_Cas1_N"/>
</dbReference>
<dbReference type="HAMAP" id="MF_01470">
    <property type="entry name" value="Cas1"/>
    <property type="match status" value="1"/>
</dbReference>
<comment type="function">
    <text evidence="9">CRISPR (clustered regularly interspaced short palindromic repeat), is an adaptive immune system that provides protection against mobile genetic elements (viruses, transposable elements and conjugative plasmids). CRISPR clusters contain spacers, sequences complementary to antecedent mobile elements, and target invading nucleic acids. CRISPR clusters are transcribed and processed into CRISPR RNA (crRNA). Acts as a dsDNA endonuclease. Involved in the integration of spacer DNA into the CRISPR cassette.</text>
</comment>
<keyword evidence="3 9" id="KW-0255">Endonuclease</keyword>
<keyword evidence="5 9" id="KW-0460">Magnesium</keyword>
<keyword evidence="6 9" id="KW-0051">Antiviral defense</keyword>
<reference evidence="10" key="1">
    <citation type="submission" date="2023-03" db="EMBL/GenBank/DDBJ databases">
        <title>Stygiobacter electus gen. nov., sp. nov., facultatively anaerobic thermotolerant bacterium of the class Ignavibacteria from a well of Yessentuki mineral water deposit.</title>
        <authorList>
            <person name="Podosokorskaya O.A."/>
            <person name="Elcheninov A.G."/>
            <person name="Petrova N.F."/>
            <person name="Zavarzina D.G."/>
            <person name="Kublanov I.V."/>
            <person name="Merkel A.Y."/>
        </authorList>
    </citation>
    <scope>NUCLEOTIDE SEQUENCE</scope>
    <source>
        <strain evidence="10">09-Me</strain>
    </source>
</reference>
<dbReference type="GO" id="GO:0043571">
    <property type="term" value="P:maintenance of CRISPR repeat elements"/>
    <property type="evidence" value="ECO:0007669"/>
    <property type="project" value="UniProtKB-UniRule"/>
</dbReference>
<proteinExistence type="inferred from homology"/>
<dbReference type="InterPro" id="IPR002729">
    <property type="entry name" value="CRISPR-assoc_Cas1"/>
</dbReference>
<dbReference type="GO" id="GO:0046872">
    <property type="term" value="F:metal ion binding"/>
    <property type="evidence" value="ECO:0007669"/>
    <property type="project" value="UniProtKB-UniRule"/>
</dbReference>
<dbReference type="GO" id="GO:0051607">
    <property type="term" value="P:defense response to virus"/>
    <property type="evidence" value="ECO:0007669"/>
    <property type="project" value="UniProtKB-UniRule"/>
</dbReference>
<gene>
    <name evidence="10" type="primary">cas1b</name>
    <name evidence="9" type="synonym">cas1</name>
    <name evidence="10" type="ORF">P0M35_00110</name>
</gene>
<dbReference type="GO" id="GO:0004520">
    <property type="term" value="F:DNA endonuclease activity"/>
    <property type="evidence" value="ECO:0007669"/>
    <property type="project" value="InterPro"/>
</dbReference>
<comment type="caution">
    <text evidence="10">The sequence shown here is derived from an EMBL/GenBank/DDBJ whole genome shotgun (WGS) entry which is preliminary data.</text>
</comment>
<dbReference type="EC" id="3.1.-.-" evidence="9"/>
<comment type="similarity">
    <text evidence="9">Belongs to the CRISPR-associated endonuclease Cas1 family.</text>
</comment>
<keyword evidence="7 9" id="KW-0238">DNA-binding</keyword>
<evidence type="ECO:0000256" key="3">
    <source>
        <dbReference type="ARBA" id="ARBA00022759"/>
    </source>
</evidence>
<dbReference type="InterPro" id="IPR042206">
    <property type="entry name" value="CRISPR-assoc_Cas1_C"/>
</dbReference>
<dbReference type="NCBIfam" id="TIGR00287">
    <property type="entry name" value="cas1"/>
    <property type="match status" value="1"/>
</dbReference>
<dbReference type="InterPro" id="IPR019858">
    <property type="entry name" value="CRISPR-assoc_Cas1_HMARI/TNEAP"/>
</dbReference>
<dbReference type="GO" id="GO:0003677">
    <property type="term" value="F:DNA binding"/>
    <property type="evidence" value="ECO:0007669"/>
    <property type="project" value="UniProtKB-KW"/>
</dbReference>
<feature type="binding site" evidence="9">
    <location>
        <position position="265"/>
    </location>
    <ligand>
        <name>Mn(2+)</name>
        <dbReference type="ChEBI" id="CHEBI:29035"/>
    </ligand>
</feature>
<dbReference type="Gene3D" id="3.100.10.20">
    <property type="entry name" value="CRISPR-associated endonuclease Cas1, N-terminal domain"/>
    <property type="match status" value="1"/>
</dbReference>
<dbReference type="AlphaFoldDB" id="A0AAE3NXH7"/>
<evidence type="ECO:0000256" key="7">
    <source>
        <dbReference type="ARBA" id="ARBA00023125"/>
    </source>
</evidence>
<accession>A0AAE3NXH7</accession>
<evidence type="ECO:0000256" key="2">
    <source>
        <dbReference type="ARBA" id="ARBA00022723"/>
    </source>
</evidence>
<comment type="cofactor">
    <cofactor evidence="9">
        <name>Mg(2+)</name>
        <dbReference type="ChEBI" id="CHEBI:18420"/>
    </cofactor>
    <cofactor evidence="9">
        <name>Mn(2+)</name>
        <dbReference type="ChEBI" id="CHEBI:29035"/>
    </cofactor>
</comment>
<keyword evidence="4 9" id="KW-0378">Hydrolase</keyword>
<keyword evidence="11" id="KW-1185">Reference proteome</keyword>
<dbReference type="RefSeq" id="WP_321534307.1">
    <property type="nucleotide sequence ID" value="NZ_JARGDL010000001.1"/>
</dbReference>
<keyword evidence="8 9" id="KW-0464">Manganese</keyword>
<dbReference type="Pfam" id="PF01867">
    <property type="entry name" value="Cas_Cas1"/>
    <property type="match status" value="1"/>
</dbReference>
<dbReference type="PANTHER" id="PTHR43219:SF1">
    <property type="entry name" value="CRISPR-ASSOCIATED ENDONUCLEASE CAS1"/>
    <property type="match status" value="1"/>
</dbReference>
<evidence type="ECO:0000256" key="9">
    <source>
        <dbReference type="HAMAP-Rule" id="MF_01470"/>
    </source>
</evidence>
<evidence type="ECO:0000256" key="5">
    <source>
        <dbReference type="ARBA" id="ARBA00022842"/>
    </source>
</evidence>
<feature type="binding site" evidence="9">
    <location>
        <position position="250"/>
    </location>
    <ligand>
        <name>Mn(2+)</name>
        <dbReference type="ChEBI" id="CHEBI:29035"/>
    </ligand>
</feature>
<organism evidence="10 11">
    <name type="scientific">Stygiobacter electus</name>
    <dbReference type="NCBI Taxonomy" id="3032292"/>
    <lineage>
        <taxon>Bacteria</taxon>
        <taxon>Pseudomonadati</taxon>
        <taxon>Ignavibacteriota</taxon>
        <taxon>Ignavibacteria</taxon>
        <taxon>Ignavibacteriales</taxon>
        <taxon>Melioribacteraceae</taxon>
        <taxon>Stygiobacter</taxon>
    </lineage>
</organism>
<dbReference type="NCBIfam" id="TIGR03641">
    <property type="entry name" value="cas1_HMARI"/>
    <property type="match status" value="1"/>
</dbReference>
<evidence type="ECO:0000256" key="6">
    <source>
        <dbReference type="ARBA" id="ARBA00023118"/>
    </source>
</evidence>
<evidence type="ECO:0000256" key="4">
    <source>
        <dbReference type="ARBA" id="ARBA00022801"/>
    </source>
</evidence>